<feature type="domain" description="YqaJ viral recombinase" evidence="1">
    <location>
        <begin position="42"/>
        <end position="156"/>
    </location>
</feature>
<proteinExistence type="predicted"/>
<dbReference type="InterPro" id="IPR051703">
    <property type="entry name" value="NF-kappa-B_Signaling_Reg"/>
</dbReference>
<name>A0A913YQR6_EXADI</name>
<dbReference type="GeneID" id="114576043"/>
<dbReference type="OMA" id="HYQTEAM"/>
<sequence length="190" mass="21978">MYPNYNTALTQTQATQHSGLEVTMEMAKELEKSTRLQATDPKWHKLRYDRITASKAGEIYKRRRNFETLVERYKTTRHYQTEAMKHGVLCEPKAAKAYSEVMNNTVNILPCGIVINPWCPWLAASPDRKVYNPQRTNPFGLLEIKCPDVHSVKDVQYLEQVWLPDFPFKRKSQLLLSSINATGSNWSVMV</sequence>
<protein>
    <recommendedName>
        <fullName evidence="1">YqaJ viral recombinase domain-containing protein</fullName>
    </recommendedName>
</protein>
<dbReference type="SUPFAM" id="SSF52980">
    <property type="entry name" value="Restriction endonuclease-like"/>
    <property type="match status" value="1"/>
</dbReference>
<evidence type="ECO:0000259" key="1">
    <source>
        <dbReference type="Pfam" id="PF09588"/>
    </source>
</evidence>
<dbReference type="InterPro" id="IPR011604">
    <property type="entry name" value="PDDEXK-like_dom_sf"/>
</dbReference>
<dbReference type="EnsemblMetazoa" id="XM_028662044.1">
    <property type="protein sequence ID" value="XP_028517845.1"/>
    <property type="gene ID" value="LOC114576043"/>
</dbReference>
<dbReference type="KEGG" id="epa:114576043"/>
<dbReference type="GO" id="GO:0006281">
    <property type="term" value="P:DNA repair"/>
    <property type="evidence" value="ECO:0007669"/>
    <property type="project" value="UniProtKB-ARBA"/>
</dbReference>
<reference evidence="2" key="1">
    <citation type="submission" date="2022-11" db="UniProtKB">
        <authorList>
            <consortium name="EnsemblMetazoa"/>
        </authorList>
    </citation>
    <scope>IDENTIFICATION</scope>
</reference>
<dbReference type="PANTHER" id="PTHR46609">
    <property type="entry name" value="EXONUCLEASE, PHAGE-TYPE/RECB, C-TERMINAL DOMAIN-CONTAINING PROTEIN"/>
    <property type="match status" value="1"/>
</dbReference>
<dbReference type="InterPro" id="IPR019080">
    <property type="entry name" value="YqaJ_viral_recombinase"/>
</dbReference>
<dbReference type="CDD" id="cd22343">
    <property type="entry name" value="PDDEXK_lambda_exonuclease-like"/>
    <property type="match status" value="1"/>
</dbReference>
<evidence type="ECO:0000313" key="3">
    <source>
        <dbReference type="Proteomes" id="UP000887567"/>
    </source>
</evidence>
<evidence type="ECO:0000313" key="2">
    <source>
        <dbReference type="EnsemblMetazoa" id="XP_028517845.1"/>
    </source>
</evidence>
<dbReference type="OrthoDB" id="261614at2759"/>
<dbReference type="AlphaFoldDB" id="A0A913YQR6"/>
<keyword evidence="3" id="KW-1185">Reference proteome</keyword>
<accession>A0A913YQR6</accession>
<organism evidence="2 3">
    <name type="scientific">Exaiptasia diaphana</name>
    <name type="common">Tropical sea anemone</name>
    <name type="synonym">Aiptasia pulchella</name>
    <dbReference type="NCBI Taxonomy" id="2652724"/>
    <lineage>
        <taxon>Eukaryota</taxon>
        <taxon>Metazoa</taxon>
        <taxon>Cnidaria</taxon>
        <taxon>Anthozoa</taxon>
        <taxon>Hexacorallia</taxon>
        <taxon>Actiniaria</taxon>
        <taxon>Aiptasiidae</taxon>
        <taxon>Exaiptasia</taxon>
    </lineage>
</organism>
<dbReference type="PANTHER" id="PTHR46609:SF7">
    <property type="match status" value="1"/>
</dbReference>
<dbReference type="Gene3D" id="3.90.320.10">
    <property type="match status" value="1"/>
</dbReference>
<dbReference type="RefSeq" id="XP_028517845.1">
    <property type="nucleotide sequence ID" value="XM_028662044.1"/>
</dbReference>
<dbReference type="InterPro" id="IPR011335">
    <property type="entry name" value="Restrct_endonuc-II-like"/>
</dbReference>
<dbReference type="Proteomes" id="UP000887567">
    <property type="component" value="Unplaced"/>
</dbReference>
<dbReference type="Pfam" id="PF09588">
    <property type="entry name" value="YqaJ"/>
    <property type="match status" value="1"/>
</dbReference>